<protein>
    <recommendedName>
        <fullName evidence="10">Ionotropic glutamate receptor C-terminal domain-containing protein</fullName>
    </recommendedName>
</protein>
<comment type="subcellular location">
    <subcellularLocation>
        <location evidence="1">Cell membrane</location>
        <topology evidence="1">Multi-pass membrane protein</topology>
    </subcellularLocation>
</comment>
<evidence type="ECO:0000313" key="11">
    <source>
        <dbReference type="EMBL" id="CAB3229060.1"/>
    </source>
</evidence>
<proteinExistence type="inferred from homology"/>
<dbReference type="GO" id="GO:0050906">
    <property type="term" value="P:detection of stimulus involved in sensory perception"/>
    <property type="evidence" value="ECO:0007669"/>
    <property type="project" value="UniProtKB-ARBA"/>
</dbReference>
<evidence type="ECO:0000256" key="5">
    <source>
        <dbReference type="ARBA" id="ARBA00022989"/>
    </source>
</evidence>
<evidence type="ECO:0000256" key="3">
    <source>
        <dbReference type="ARBA" id="ARBA00022475"/>
    </source>
</evidence>
<keyword evidence="8" id="KW-0325">Glycoprotein</keyword>
<dbReference type="EMBL" id="CADEBD010000284">
    <property type="protein sequence ID" value="CAB3229060.1"/>
    <property type="molecule type" value="Genomic_DNA"/>
</dbReference>
<dbReference type="GO" id="GO:0015276">
    <property type="term" value="F:ligand-gated monoatomic ion channel activity"/>
    <property type="evidence" value="ECO:0007669"/>
    <property type="project" value="InterPro"/>
</dbReference>
<dbReference type="SUPFAM" id="SSF53850">
    <property type="entry name" value="Periplasmic binding protein-like II"/>
    <property type="match status" value="1"/>
</dbReference>
<reference evidence="11 12" key="1">
    <citation type="submission" date="2020-04" db="EMBL/GenBank/DDBJ databases">
        <authorList>
            <person name="Wallbank WR R."/>
            <person name="Pardo Diaz C."/>
            <person name="Kozak K."/>
            <person name="Martin S."/>
            <person name="Jiggins C."/>
            <person name="Moest M."/>
            <person name="Warren A I."/>
            <person name="Byers J.R.P. K."/>
            <person name="Montejo-Kovacevich G."/>
            <person name="Yen C E."/>
        </authorList>
    </citation>
    <scope>NUCLEOTIDE SEQUENCE [LARGE SCALE GENOMIC DNA]</scope>
</reference>
<comment type="similarity">
    <text evidence="2">Belongs to the glutamate-gated ion channel (TC 1.A.10.1) family.</text>
</comment>
<feature type="transmembrane region" description="Helical" evidence="9">
    <location>
        <begin position="239"/>
        <end position="259"/>
    </location>
</feature>
<dbReference type="AlphaFoldDB" id="A0A8S0Z9J3"/>
<keyword evidence="5 9" id="KW-1133">Transmembrane helix</keyword>
<evidence type="ECO:0000256" key="9">
    <source>
        <dbReference type="SAM" id="Phobius"/>
    </source>
</evidence>
<dbReference type="Proteomes" id="UP000494256">
    <property type="component" value="Unassembled WGS sequence"/>
</dbReference>
<keyword evidence="7" id="KW-0675">Receptor</keyword>
<dbReference type="PANTHER" id="PTHR42643">
    <property type="entry name" value="IONOTROPIC RECEPTOR 20A-RELATED"/>
    <property type="match status" value="1"/>
</dbReference>
<organism evidence="11 12">
    <name type="scientific">Arctia plantaginis</name>
    <name type="common">Wood tiger moth</name>
    <name type="synonym">Phalaena plantaginis</name>
    <dbReference type="NCBI Taxonomy" id="874455"/>
    <lineage>
        <taxon>Eukaryota</taxon>
        <taxon>Metazoa</taxon>
        <taxon>Ecdysozoa</taxon>
        <taxon>Arthropoda</taxon>
        <taxon>Hexapoda</taxon>
        <taxon>Insecta</taxon>
        <taxon>Pterygota</taxon>
        <taxon>Neoptera</taxon>
        <taxon>Endopterygota</taxon>
        <taxon>Lepidoptera</taxon>
        <taxon>Glossata</taxon>
        <taxon>Ditrysia</taxon>
        <taxon>Noctuoidea</taxon>
        <taxon>Erebidae</taxon>
        <taxon>Arctiinae</taxon>
        <taxon>Arctia</taxon>
    </lineage>
</organism>
<evidence type="ECO:0000256" key="4">
    <source>
        <dbReference type="ARBA" id="ARBA00022692"/>
    </source>
</evidence>
<keyword evidence="6 9" id="KW-0472">Membrane</keyword>
<name>A0A8S0Z9J3_ARCPL</name>
<dbReference type="Gene3D" id="1.10.287.70">
    <property type="match status" value="1"/>
</dbReference>
<evidence type="ECO:0000256" key="2">
    <source>
        <dbReference type="ARBA" id="ARBA00008685"/>
    </source>
</evidence>
<feature type="domain" description="Ionotropic glutamate receptor C-terminal" evidence="10">
    <location>
        <begin position="208"/>
        <end position="444"/>
    </location>
</feature>
<gene>
    <name evidence="11" type="ORF">APLA_LOCUS3841</name>
</gene>
<dbReference type="GO" id="GO:0005886">
    <property type="term" value="C:plasma membrane"/>
    <property type="evidence" value="ECO:0007669"/>
    <property type="project" value="UniProtKB-SubCell"/>
</dbReference>
<keyword evidence="4 9" id="KW-0812">Transmembrane</keyword>
<dbReference type="Pfam" id="PF00060">
    <property type="entry name" value="Lig_chan"/>
    <property type="match status" value="1"/>
</dbReference>
<evidence type="ECO:0000256" key="8">
    <source>
        <dbReference type="ARBA" id="ARBA00023180"/>
    </source>
</evidence>
<comment type="caution">
    <text evidence="11">The sequence shown here is derived from an EMBL/GenBank/DDBJ whole genome shotgun (WGS) entry which is preliminary data.</text>
</comment>
<dbReference type="Gene3D" id="3.40.190.10">
    <property type="entry name" value="Periplasmic binding protein-like II"/>
    <property type="match status" value="1"/>
</dbReference>
<feature type="transmembrane region" description="Helical" evidence="9">
    <location>
        <begin position="461"/>
        <end position="485"/>
    </location>
</feature>
<dbReference type="InterPro" id="IPR001320">
    <property type="entry name" value="Iontro_rcpt_C"/>
</dbReference>
<evidence type="ECO:0000256" key="6">
    <source>
        <dbReference type="ARBA" id="ARBA00023136"/>
    </source>
</evidence>
<accession>A0A8S0Z9J3</accession>
<evidence type="ECO:0000256" key="1">
    <source>
        <dbReference type="ARBA" id="ARBA00004651"/>
    </source>
</evidence>
<dbReference type="InterPro" id="IPR052192">
    <property type="entry name" value="Insect_Ionotropic_Sensory_Rcpt"/>
</dbReference>
<dbReference type="OrthoDB" id="1707433at2759"/>
<keyword evidence="3" id="KW-1003">Cell membrane</keyword>
<evidence type="ECO:0000256" key="7">
    <source>
        <dbReference type="ARBA" id="ARBA00023170"/>
    </source>
</evidence>
<evidence type="ECO:0000259" key="10">
    <source>
        <dbReference type="Pfam" id="PF00060"/>
    </source>
</evidence>
<evidence type="ECO:0000313" key="12">
    <source>
        <dbReference type="Proteomes" id="UP000494256"/>
    </source>
</evidence>
<feature type="transmembrane region" description="Helical" evidence="9">
    <location>
        <begin position="266"/>
        <end position="284"/>
    </location>
</feature>
<feature type="transmembrane region" description="Helical" evidence="9">
    <location>
        <begin position="207"/>
        <end position="227"/>
    </location>
</feature>
<dbReference type="PANTHER" id="PTHR42643:SF33">
    <property type="entry name" value="GLUTAMATE RECEPTOR 2-LIKE PROTEIN"/>
    <property type="match status" value="1"/>
</dbReference>
<sequence length="495" mass="57222">MTQDLTSTINILARYPIQIDSDVIVAHKNTTKIKLYEVYNTGFHYNGKFKVVDLGFWNSSLFIKERDRKNLHGLKIKIAAIILPTAELRYETVEQYMEKARSKFDTVHRIKFFILLKYMRDMYNISYDVHRTTSWGYKRNGTFDGMVGALRHGMADIGAAPCFFRSDRAENVNYISEVWMSRHSFIFRHPRHTGGYYTIYTRPLSGVVWLCTIALIVVTAMVTWIMLKMQGSRVKGQDASLSLAGLAIWGAVCQQYMFIRQETTSVKLATFVIFVFALTVNQYYDATLVSSLLMEQPRNIKTLKDLLDSDLKVGADDIAYNMDYFKRTTDPVAMELYRRKIHTSTQYNFFKSEEGMALVKKGGFALHVDTAIAFPIIKETFKEREICDTQLVQMYPLQKCGVVIRKKSPYKEHITFGIRKMYEAGLLRRIKADIDVSMPECAHTVDLSVFRVSIREFSMPLMILTFGIVLSWGIFVVAVLVSRILMKRRRTTFMH</sequence>